<organism evidence="2">
    <name type="scientific">Cacopsylla melanoneura</name>
    <dbReference type="NCBI Taxonomy" id="428564"/>
    <lineage>
        <taxon>Eukaryota</taxon>
        <taxon>Metazoa</taxon>
        <taxon>Ecdysozoa</taxon>
        <taxon>Arthropoda</taxon>
        <taxon>Hexapoda</taxon>
        <taxon>Insecta</taxon>
        <taxon>Pterygota</taxon>
        <taxon>Neoptera</taxon>
        <taxon>Paraneoptera</taxon>
        <taxon>Hemiptera</taxon>
        <taxon>Sternorrhyncha</taxon>
        <taxon>Psylloidea</taxon>
        <taxon>Psyllidae</taxon>
        <taxon>Psyllinae</taxon>
        <taxon>Cacopsylla</taxon>
    </lineage>
</organism>
<dbReference type="EMBL" id="HBUF01035471">
    <property type="protein sequence ID" value="CAG6616356.1"/>
    <property type="molecule type" value="Transcribed_RNA"/>
</dbReference>
<feature type="transmembrane region" description="Helical" evidence="1">
    <location>
        <begin position="85"/>
        <end position="107"/>
    </location>
</feature>
<dbReference type="AlphaFoldDB" id="A0A8D8PW51"/>
<accession>A0A8D8PW51</accession>
<keyword evidence="1" id="KW-1133">Transmembrane helix</keyword>
<keyword evidence="1" id="KW-0812">Transmembrane</keyword>
<evidence type="ECO:0000256" key="1">
    <source>
        <dbReference type="SAM" id="Phobius"/>
    </source>
</evidence>
<proteinExistence type="predicted"/>
<protein>
    <submittedName>
        <fullName evidence="2">Uncharacterized protein</fullName>
    </submittedName>
</protein>
<reference evidence="2" key="1">
    <citation type="submission" date="2021-05" db="EMBL/GenBank/DDBJ databases">
        <authorList>
            <person name="Alioto T."/>
            <person name="Alioto T."/>
            <person name="Gomez Garrido J."/>
        </authorList>
    </citation>
    <scope>NUCLEOTIDE SEQUENCE</scope>
</reference>
<keyword evidence="1" id="KW-0472">Membrane</keyword>
<name>A0A8D8PW51_9HEMI</name>
<feature type="transmembrane region" description="Helical" evidence="1">
    <location>
        <begin position="9"/>
        <end position="28"/>
    </location>
</feature>
<sequence>MKSIYFRILISRGVAIFVHVLKISHYFLEAYQNIPRKISHQIMVFASSYKVLISTLKPFKVELITRYTCVPHRLPEQSSQGTDPYLIGVNLLITYLYMFLVVFNILIHNH</sequence>
<evidence type="ECO:0000313" key="2">
    <source>
        <dbReference type="EMBL" id="CAG6616356.1"/>
    </source>
</evidence>